<evidence type="ECO:0000313" key="3">
    <source>
        <dbReference type="Proteomes" id="UP000494256"/>
    </source>
</evidence>
<comment type="caution">
    <text evidence="2">The sequence shown here is derived from an EMBL/GenBank/DDBJ whole genome shotgun (WGS) entry which is preliminary data.</text>
</comment>
<dbReference type="AlphaFoldDB" id="A0A8S1AIH7"/>
<gene>
    <name evidence="2" type="ORF">APLA_LOCUS11590</name>
</gene>
<feature type="region of interest" description="Disordered" evidence="1">
    <location>
        <begin position="50"/>
        <end position="75"/>
    </location>
</feature>
<dbReference type="OrthoDB" id="42889at2759"/>
<evidence type="ECO:0000313" key="2">
    <source>
        <dbReference type="EMBL" id="CAB3246571.1"/>
    </source>
</evidence>
<proteinExistence type="predicted"/>
<dbReference type="EMBL" id="CADEBD010000330">
    <property type="protein sequence ID" value="CAB3246571.1"/>
    <property type="molecule type" value="Genomic_DNA"/>
</dbReference>
<reference evidence="2 3" key="1">
    <citation type="submission" date="2020-04" db="EMBL/GenBank/DDBJ databases">
        <authorList>
            <person name="Wallbank WR R."/>
            <person name="Pardo Diaz C."/>
            <person name="Kozak K."/>
            <person name="Martin S."/>
            <person name="Jiggins C."/>
            <person name="Moest M."/>
            <person name="Warren A I."/>
            <person name="Byers J.R.P. K."/>
            <person name="Montejo-Kovacevich G."/>
            <person name="Yen C E."/>
        </authorList>
    </citation>
    <scope>NUCLEOTIDE SEQUENCE [LARGE SCALE GENOMIC DNA]</scope>
</reference>
<organism evidence="2 3">
    <name type="scientific">Arctia plantaginis</name>
    <name type="common">Wood tiger moth</name>
    <name type="synonym">Phalaena plantaginis</name>
    <dbReference type="NCBI Taxonomy" id="874455"/>
    <lineage>
        <taxon>Eukaryota</taxon>
        <taxon>Metazoa</taxon>
        <taxon>Ecdysozoa</taxon>
        <taxon>Arthropoda</taxon>
        <taxon>Hexapoda</taxon>
        <taxon>Insecta</taxon>
        <taxon>Pterygota</taxon>
        <taxon>Neoptera</taxon>
        <taxon>Endopterygota</taxon>
        <taxon>Lepidoptera</taxon>
        <taxon>Glossata</taxon>
        <taxon>Ditrysia</taxon>
        <taxon>Noctuoidea</taxon>
        <taxon>Erebidae</taxon>
        <taxon>Arctiinae</taxon>
        <taxon>Arctia</taxon>
    </lineage>
</organism>
<dbReference type="Proteomes" id="UP000494256">
    <property type="component" value="Unassembled WGS sequence"/>
</dbReference>
<sequence length="118" mass="13953">MDPFRPRTLRRPLQGRCARWARCLPERRLKSSKWLERLLNLLSPQRRRRVPVYPPTPTISPAPMEELEPTETTVRPHPAAAKWILSPEMIRWRRSRNAAEVPAICRWPVAHPNTLRRP</sequence>
<protein>
    <submittedName>
        <fullName evidence="2">Uncharacterized protein</fullName>
    </submittedName>
</protein>
<name>A0A8S1AIH7_ARCPL</name>
<accession>A0A8S1AIH7</accession>
<evidence type="ECO:0000256" key="1">
    <source>
        <dbReference type="SAM" id="MobiDB-lite"/>
    </source>
</evidence>